<dbReference type="InterPro" id="IPR025196">
    <property type="entry name" value="DUF4126"/>
</dbReference>
<keyword evidence="1" id="KW-1133">Transmembrane helix</keyword>
<feature type="transmembrane region" description="Helical" evidence="1">
    <location>
        <begin position="156"/>
        <end position="183"/>
    </location>
</feature>
<feature type="transmembrane region" description="Helical" evidence="1">
    <location>
        <begin position="110"/>
        <end position="126"/>
    </location>
</feature>
<sequence>MTSIFSNLDWEILLDFLLGISLSAASGFRVFIPLLVMSVAAVIGHIDLPPDFDWIETNQALLVFAIASAAEIAGYYIPFVDHFLDIILTPAAIVAGTLITASILPDTNPLLQWTIAVIAGGGTAGLTKGMTNIVRAISLAISAGLTNPVVATIELVLAITIAVLAITVPLLAGILVIVGLLLAARRIRKFLVQNPSLANAPITDTPVGNAPDEVPQ</sequence>
<organism evidence="3">
    <name type="scientific">Leptolyngbya sp. NK1-12</name>
    <dbReference type="NCBI Taxonomy" id="2547451"/>
    <lineage>
        <taxon>Bacteria</taxon>
        <taxon>Bacillati</taxon>
        <taxon>Cyanobacteriota</taxon>
        <taxon>Cyanophyceae</taxon>
        <taxon>Leptolyngbyales</taxon>
        <taxon>Leptolyngbyaceae</taxon>
        <taxon>Leptolyngbya group</taxon>
        <taxon>Leptolyngbya</taxon>
    </lineage>
</organism>
<protein>
    <submittedName>
        <fullName evidence="3">DUF4126 domain-containing protein</fullName>
    </submittedName>
</protein>
<proteinExistence type="predicted"/>
<keyword evidence="1" id="KW-0812">Transmembrane</keyword>
<evidence type="ECO:0000256" key="1">
    <source>
        <dbReference type="SAM" id="Phobius"/>
    </source>
</evidence>
<evidence type="ECO:0000259" key="2">
    <source>
        <dbReference type="Pfam" id="PF13548"/>
    </source>
</evidence>
<feature type="domain" description="DUF4126" evidence="2">
    <location>
        <begin position="17"/>
        <end position="188"/>
    </location>
</feature>
<accession>A0AA97AKP9</accession>
<reference evidence="3" key="1">
    <citation type="submission" date="2020-05" db="EMBL/GenBank/DDBJ databases">
        <authorList>
            <person name="Zhu T."/>
            <person name="Keshari N."/>
            <person name="Lu X."/>
        </authorList>
    </citation>
    <scope>NUCLEOTIDE SEQUENCE</scope>
    <source>
        <strain evidence="3">NK1-12</strain>
    </source>
</reference>
<evidence type="ECO:0000313" key="3">
    <source>
        <dbReference type="EMBL" id="WNZ26431.1"/>
    </source>
</evidence>
<feature type="transmembrane region" description="Helical" evidence="1">
    <location>
        <begin position="12"/>
        <end position="40"/>
    </location>
</feature>
<dbReference type="Pfam" id="PF13548">
    <property type="entry name" value="DUF4126"/>
    <property type="match status" value="1"/>
</dbReference>
<feature type="transmembrane region" description="Helical" evidence="1">
    <location>
        <begin position="86"/>
        <end position="104"/>
    </location>
</feature>
<dbReference type="EMBL" id="CP053586">
    <property type="protein sequence ID" value="WNZ26431.1"/>
    <property type="molecule type" value="Genomic_DNA"/>
</dbReference>
<name>A0AA97AKP9_9CYAN</name>
<dbReference type="RefSeq" id="WP_316435604.1">
    <property type="nucleotide sequence ID" value="NZ_CP053586.1"/>
</dbReference>
<dbReference type="AlphaFoldDB" id="A0AA97AKP9"/>
<keyword evidence="1" id="KW-0472">Membrane</keyword>
<feature type="transmembrane region" description="Helical" evidence="1">
    <location>
        <begin position="133"/>
        <end position="150"/>
    </location>
</feature>
<gene>
    <name evidence="3" type="ORF">HJG54_04470</name>
</gene>
<feature type="transmembrane region" description="Helical" evidence="1">
    <location>
        <begin position="60"/>
        <end position="79"/>
    </location>
</feature>